<dbReference type="EMBL" id="MGDE01000159">
    <property type="protein sequence ID" value="OGL44898.1"/>
    <property type="molecule type" value="Genomic_DNA"/>
</dbReference>
<organism evidence="4 5">
    <name type="scientific">Candidatus Schekmanbacteria bacterium RBG_16_38_10</name>
    <dbReference type="NCBI Taxonomy" id="1817879"/>
    <lineage>
        <taxon>Bacteria</taxon>
        <taxon>Candidatus Schekmaniibacteriota</taxon>
    </lineage>
</organism>
<sequence>MLPDFIGIGAPRCGTTWIYEMLKQHPHVFMSPEKEINFFNNSFDKGIEWYKKFFLNGSERAIVGEFSPLYLANEIVPQRIKQVLPNVKLIVSLRNPIEQALSRYRYMVMRQMYNKTFEEALKEQLHILNEALYYQHLEQYLKYFEKSQMLILVYEDLEKDPHNFLMNIYDFLGLDNSFMPSNINEKIHITRTPRVKSFERTIVLTRMLLRKLGLSSFAEMVKKTGIVDKIKKLNTADERLSGDVGSDTRTQLNRIFAKDKAKLSELLGRDLSFWK</sequence>
<proteinExistence type="predicted"/>
<dbReference type="InterPro" id="IPR027417">
    <property type="entry name" value="P-loop_NTPase"/>
</dbReference>
<keyword evidence="2" id="KW-0325">Glycoprotein</keyword>
<evidence type="ECO:0000313" key="5">
    <source>
        <dbReference type="Proteomes" id="UP000178797"/>
    </source>
</evidence>
<dbReference type="PANTHER" id="PTHR10605">
    <property type="entry name" value="HEPARAN SULFATE SULFOTRANSFERASE"/>
    <property type="match status" value="1"/>
</dbReference>
<gene>
    <name evidence="4" type="ORF">A2W05_06500</name>
</gene>
<dbReference type="PANTHER" id="PTHR10605:SF56">
    <property type="entry name" value="BIFUNCTIONAL HEPARAN SULFATE N-DEACETYLASE_N-SULFOTRANSFERASE"/>
    <property type="match status" value="1"/>
</dbReference>
<dbReference type="InterPro" id="IPR000863">
    <property type="entry name" value="Sulfotransferase_dom"/>
</dbReference>
<dbReference type="Pfam" id="PF00685">
    <property type="entry name" value="Sulfotransfer_1"/>
    <property type="match status" value="1"/>
</dbReference>
<evidence type="ECO:0000256" key="1">
    <source>
        <dbReference type="ARBA" id="ARBA00022679"/>
    </source>
</evidence>
<accession>A0A1F7RV00</accession>
<comment type="caution">
    <text evidence="4">The sequence shown here is derived from an EMBL/GenBank/DDBJ whole genome shotgun (WGS) entry which is preliminary data.</text>
</comment>
<dbReference type="InterPro" id="IPR037359">
    <property type="entry name" value="NST/OST"/>
</dbReference>
<dbReference type="GO" id="GO:0008146">
    <property type="term" value="F:sulfotransferase activity"/>
    <property type="evidence" value="ECO:0007669"/>
    <property type="project" value="InterPro"/>
</dbReference>
<name>A0A1F7RV00_9BACT</name>
<dbReference type="AlphaFoldDB" id="A0A1F7RV00"/>
<reference evidence="4 5" key="1">
    <citation type="journal article" date="2016" name="Nat. Commun.">
        <title>Thousands of microbial genomes shed light on interconnected biogeochemical processes in an aquifer system.</title>
        <authorList>
            <person name="Anantharaman K."/>
            <person name="Brown C.T."/>
            <person name="Hug L.A."/>
            <person name="Sharon I."/>
            <person name="Castelle C.J."/>
            <person name="Probst A.J."/>
            <person name="Thomas B.C."/>
            <person name="Singh A."/>
            <person name="Wilkins M.J."/>
            <person name="Karaoz U."/>
            <person name="Brodie E.L."/>
            <person name="Williams K.H."/>
            <person name="Hubbard S.S."/>
            <person name="Banfield J.F."/>
        </authorList>
    </citation>
    <scope>NUCLEOTIDE SEQUENCE [LARGE SCALE GENOMIC DNA]</scope>
</reference>
<protein>
    <recommendedName>
        <fullName evidence="3">Sulfotransferase domain-containing protein</fullName>
    </recommendedName>
</protein>
<evidence type="ECO:0000313" key="4">
    <source>
        <dbReference type="EMBL" id="OGL44898.1"/>
    </source>
</evidence>
<feature type="domain" description="Sulfotransferase" evidence="3">
    <location>
        <begin position="3"/>
        <end position="199"/>
    </location>
</feature>
<dbReference type="Gene3D" id="3.40.50.300">
    <property type="entry name" value="P-loop containing nucleotide triphosphate hydrolases"/>
    <property type="match status" value="1"/>
</dbReference>
<keyword evidence="1" id="KW-0808">Transferase</keyword>
<dbReference type="Proteomes" id="UP000178797">
    <property type="component" value="Unassembled WGS sequence"/>
</dbReference>
<dbReference type="SUPFAM" id="SSF52540">
    <property type="entry name" value="P-loop containing nucleoside triphosphate hydrolases"/>
    <property type="match status" value="1"/>
</dbReference>
<evidence type="ECO:0000256" key="2">
    <source>
        <dbReference type="ARBA" id="ARBA00023180"/>
    </source>
</evidence>
<evidence type="ECO:0000259" key="3">
    <source>
        <dbReference type="Pfam" id="PF00685"/>
    </source>
</evidence>